<organism evidence="23 24">
    <name type="scientific">Trametes pubescens</name>
    <name type="common">White-rot fungus</name>
    <dbReference type="NCBI Taxonomy" id="154538"/>
    <lineage>
        <taxon>Eukaryota</taxon>
        <taxon>Fungi</taxon>
        <taxon>Dikarya</taxon>
        <taxon>Basidiomycota</taxon>
        <taxon>Agaricomycotina</taxon>
        <taxon>Agaricomycetes</taxon>
        <taxon>Polyporales</taxon>
        <taxon>Polyporaceae</taxon>
        <taxon>Trametes</taxon>
    </lineage>
</organism>
<evidence type="ECO:0000256" key="13">
    <source>
        <dbReference type="ARBA" id="ARBA00022908"/>
    </source>
</evidence>
<keyword evidence="18" id="KW-0862">Zinc</keyword>
<evidence type="ECO:0000313" key="23">
    <source>
        <dbReference type="EMBL" id="OJT05363.1"/>
    </source>
</evidence>
<feature type="compositionally biased region" description="Low complexity" evidence="19">
    <location>
        <begin position="221"/>
        <end position="231"/>
    </location>
</feature>
<dbReference type="Gene3D" id="3.10.10.10">
    <property type="entry name" value="HIV Type 1 Reverse Transcriptase, subunit A, domain 1"/>
    <property type="match status" value="1"/>
</dbReference>
<evidence type="ECO:0000256" key="3">
    <source>
        <dbReference type="ARBA" id="ARBA00022670"/>
    </source>
</evidence>
<feature type="compositionally biased region" description="Polar residues" evidence="19">
    <location>
        <begin position="82"/>
        <end position="100"/>
    </location>
</feature>
<evidence type="ECO:0000256" key="15">
    <source>
        <dbReference type="ARBA" id="ARBA00022932"/>
    </source>
</evidence>
<evidence type="ECO:0000256" key="4">
    <source>
        <dbReference type="ARBA" id="ARBA00022679"/>
    </source>
</evidence>
<feature type="compositionally biased region" description="Acidic residues" evidence="19">
    <location>
        <begin position="2936"/>
        <end position="2946"/>
    </location>
</feature>
<dbReference type="GO" id="GO:0003887">
    <property type="term" value="F:DNA-directed DNA polymerase activity"/>
    <property type="evidence" value="ECO:0007669"/>
    <property type="project" value="UniProtKB-KW"/>
</dbReference>
<dbReference type="OrthoDB" id="1750432at2759"/>
<dbReference type="SMART" id="SM00343">
    <property type="entry name" value="ZnF_C2HC"/>
    <property type="match status" value="1"/>
</dbReference>
<proteinExistence type="predicted"/>
<dbReference type="Pfam" id="PF24626">
    <property type="entry name" value="SH3_Tf2-1"/>
    <property type="match status" value="1"/>
</dbReference>
<evidence type="ECO:0000259" key="21">
    <source>
        <dbReference type="PROSITE" id="PS50878"/>
    </source>
</evidence>
<evidence type="ECO:0000256" key="18">
    <source>
        <dbReference type="PROSITE-ProRule" id="PRU00047"/>
    </source>
</evidence>
<keyword evidence="5" id="KW-0548">Nucleotidyltransferase</keyword>
<keyword evidence="4" id="KW-0808">Transferase</keyword>
<keyword evidence="7" id="KW-0479">Metal-binding</keyword>
<dbReference type="EC" id="2.7.7.49" evidence="1"/>
<evidence type="ECO:0000256" key="19">
    <source>
        <dbReference type="SAM" id="MobiDB-lite"/>
    </source>
</evidence>
<dbReference type="SUPFAM" id="SSF53098">
    <property type="entry name" value="Ribonuclease H-like"/>
    <property type="match status" value="1"/>
</dbReference>
<dbReference type="Gene3D" id="3.30.420.10">
    <property type="entry name" value="Ribonuclease H-like superfamily/Ribonuclease H"/>
    <property type="match status" value="1"/>
</dbReference>
<dbReference type="Pfam" id="PF08284">
    <property type="entry name" value="RVP_2"/>
    <property type="match status" value="1"/>
</dbReference>
<dbReference type="InterPro" id="IPR043128">
    <property type="entry name" value="Rev_trsase/Diguanyl_cyclase"/>
</dbReference>
<evidence type="ECO:0000256" key="17">
    <source>
        <dbReference type="ARBA" id="ARBA00023172"/>
    </source>
</evidence>
<keyword evidence="13" id="KW-0229">DNA integration</keyword>
<evidence type="ECO:0000256" key="5">
    <source>
        <dbReference type="ARBA" id="ARBA00022695"/>
    </source>
</evidence>
<feature type="compositionally biased region" description="Polar residues" evidence="19">
    <location>
        <begin position="2039"/>
        <end position="2052"/>
    </location>
</feature>
<gene>
    <name evidence="23" type="ORF">TRAPUB_3804</name>
</gene>
<dbReference type="OMA" id="HIDNGAR"/>
<keyword evidence="11" id="KW-0460">Magnesium</keyword>
<dbReference type="GO" id="GO:0005634">
    <property type="term" value="C:nucleus"/>
    <property type="evidence" value="ECO:0007669"/>
    <property type="project" value="UniProtKB-ARBA"/>
</dbReference>
<dbReference type="InterPro" id="IPR036397">
    <property type="entry name" value="RNaseH_sf"/>
</dbReference>
<keyword evidence="9" id="KW-0255">Endonuclease</keyword>
<evidence type="ECO:0000313" key="24">
    <source>
        <dbReference type="Proteomes" id="UP000184267"/>
    </source>
</evidence>
<dbReference type="Gene3D" id="2.40.70.10">
    <property type="entry name" value="Acid Proteases"/>
    <property type="match status" value="1"/>
</dbReference>
<evidence type="ECO:0000256" key="7">
    <source>
        <dbReference type="ARBA" id="ARBA00022723"/>
    </source>
</evidence>
<feature type="region of interest" description="Disordered" evidence="19">
    <location>
        <begin position="843"/>
        <end position="902"/>
    </location>
</feature>
<feature type="region of interest" description="Disordered" evidence="19">
    <location>
        <begin position="414"/>
        <end position="489"/>
    </location>
</feature>
<keyword evidence="3" id="KW-0645">Protease</keyword>
<protein>
    <recommendedName>
        <fullName evidence="1">RNA-directed DNA polymerase</fullName>
        <ecNumber evidence="1">2.7.7.49</ecNumber>
    </recommendedName>
</protein>
<dbReference type="Pfam" id="PF00078">
    <property type="entry name" value="RVT_1"/>
    <property type="match status" value="1"/>
</dbReference>
<feature type="compositionally biased region" description="Polar residues" evidence="19">
    <location>
        <begin position="660"/>
        <end position="672"/>
    </location>
</feature>
<keyword evidence="16" id="KW-0238">DNA-binding</keyword>
<keyword evidence="24" id="KW-1185">Reference proteome</keyword>
<feature type="region of interest" description="Disordered" evidence="19">
    <location>
        <begin position="1"/>
        <end position="194"/>
    </location>
</feature>
<dbReference type="InterPro" id="IPR001878">
    <property type="entry name" value="Znf_CCHC"/>
</dbReference>
<dbReference type="Gene3D" id="4.10.60.10">
    <property type="entry name" value="Zinc finger, CCHC-type"/>
    <property type="match status" value="1"/>
</dbReference>
<keyword evidence="12" id="KW-0694">RNA-binding</keyword>
<feature type="compositionally biased region" description="Low complexity" evidence="19">
    <location>
        <begin position="1914"/>
        <end position="1936"/>
    </location>
</feature>
<dbReference type="GO" id="GO:0008270">
    <property type="term" value="F:zinc ion binding"/>
    <property type="evidence" value="ECO:0007669"/>
    <property type="project" value="UniProtKB-KW"/>
</dbReference>
<dbReference type="PROSITE" id="PS50158">
    <property type="entry name" value="ZF_CCHC"/>
    <property type="match status" value="1"/>
</dbReference>
<dbReference type="GO" id="GO:0004519">
    <property type="term" value="F:endonuclease activity"/>
    <property type="evidence" value="ECO:0007669"/>
    <property type="project" value="UniProtKB-KW"/>
</dbReference>
<dbReference type="InterPro" id="IPR021109">
    <property type="entry name" value="Peptidase_aspartic_dom_sf"/>
</dbReference>
<feature type="compositionally biased region" description="Basic residues" evidence="19">
    <location>
        <begin position="2599"/>
        <end position="2610"/>
    </location>
</feature>
<feature type="domain" description="Integrase catalytic" evidence="22">
    <location>
        <begin position="2208"/>
        <end position="2371"/>
    </location>
</feature>
<evidence type="ECO:0000259" key="22">
    <source>
        <dbReference type="PROSITE" id="PS50994"/>
    </source>
</evidence>
<feature type="region of interest" description="Disordered" evidence="19">
    <location>
        <begin position="268"/>
        <end position="356"/>
    </location>
</feature>
<feature type="compositionally biased region" description="Pro residues" evidence="19">
    <location>
        <begin position="2882"/>
        <end position="2893"/>
    </location>
</feature>
<feature type="compositionally biased region" description="Low complexity" evidence="19">
    <location>
        <begin position="429"/>
        <end position="441"/>
    </location>
</feature>
<dbReference type="STRING" id="154538.A0A1M2VCV8"/>
<feature type="domain" description="CCHC-type" evidence="20">
    <location>
        <begin position="749"/>
        <end position="765"/>
    </location>
</feature>
<keyword evidence="2" id="KW-0507">mRNA processing</keyword>
<comment type="caution">
    <text evidence="23">The sequence shown here is derived from an EMBL/GenBank/DDBJ whole genome shotgun (WGS) entry which is preliminary data.</text>
</comment>
<feature type="region of interest" description="Disordered" evidence="19">
    <location>
        <begin position="2840"/>
        <end position="2946"/>
    </location>
</feature>
<dbReference type="GO" id="GO:0003723">
    <property type="term" value="F:RNA binding"/>
    <property type="evidence" value="ECO:0007669"/>
    <property type="project" value="UniProtKB-KW"/>
</dbReference>
<dbReference type="InterPro" id="IPR041588">
    <property type="entry name" value="Integrase_H2C2"/>
</dbReference>
<dbReference type="InterPro" id="IPR016197">
    <property type="entry name" value="Chromo-like_dom_sf"/>
</dbReference>
<feature type="compositionally biased region" description="Basic residues" evidence="19">
    <location>
        <begin position="453"/>
        <end position="470"/>
    </location>
</feature>
<evidence type="ECO:0000256" key="6">
    <source>
        <dbReference type="ARBA" id="ARBA00022722"/>
    </source>
</evidence>
<evidence type="ECO:0000256" key="14">
    <source>
        <dbReference type="ARBA" id="ARBA00022918"/>
    </source>
</evidence>
<feature type="compositionally biased region" description="Basic and acidic residues" evidence="19">
    <location>
        <begin position="2024"/>
        <end position="2037"/>
    </location>
</feature>
<dbReference type="GO" id="GO:0006508">
    <property type="term" value="P:proteolysis"/>
    <property type="evidence" value="ECO:0007669"/>
    <property type="project" value="UniProtKB-KW"/>
</dbReference>
<dbReference type="InterPro" id="IPR041373">
    <property type="entry name" value="RT_RNaseH"/>
</dbReference>
<dbReference type="CDD" id="cd00303">
    <property type="entry name" value="retropepsin_like"/>
    <property type="match status" value="1"/>
</dbReference>
<keyword evidence="14" id="KW-0695">RNA-directed DNA polymerase</keyword>
<dbReference type="GO" id="GO:0003964">
    <property type="term" value="F:RNA-directed DNA polymerase activity"/>
    <property type="evidence" value="ECO:0007669"/>
    <property type="project" value="UniProtKB-KW"/>
</dbReference>
<dbReference type="Gene3D" id="3.30.70.270">
    <property type="match status" value="2"/>
</dbReference>
<keyword evidence="6" id="KW-0540">Nuclease</keyword>
<accession>A0A1M2VCV8</accession>
<dbReference type="PANTHER" id="PTHR37984">
    <property type="entry name" value="PROTEIN CBG26694"/>
    <property type="match status" value="1"/>
</dbReference>
<feature type="compositionally biased region" description="Low complexity" evidence="19">
    <location>
        <begin position="864"/>
        <end position="878"/>
    </location>
</feature>
<evidence type="ECO:0000256" key="1">
    <source>
        <dbReference type="ARBA" id="ARBA00012493"/>
    </source>
</evidence>
<dbReference type="CDD" id="cd01647">
    <property type="entry name" value="RT_LTR"/>
    <property type="match status" value="1"/>
</dbReference>
<dbReference type="SUPFAM" id="SSF50630">
    <property type="entry name" value="Acid proteases"/>
    <property type="match status" value="1"/>
</dbReference>
<evidence type="ECO:0000259" key="20">
    <source>
        <dbReference type="PROSITE" id="PS50158"/>
    </source>
</evidence>
<keyword evidence="10" id="KW-0378">Hydrolase</keyword>
<feature type="compositionally biased region" description="Basic and acidic residues" evidence="19">
    <location>
        <begin position="690"/>
        <end position="700"/>
    </location>
</feature>
<evidence type="ECO:0000256" key="9">
    <source>
        <dbReference type="ARBA" id="ARBA00022759"/>
    </source>
</evidence>
<dbReference type="Gene3D" id="1.10.340.70">
    <property type="match status" value="1"/>
</dbReference>
<dbReference type="EMBL" id="MNAD01001463">
    <property type="protein sequence ID" value="OJT05363.1"/>
    <property type="molecule type" value="Genomic_DNA"/>
</dbReference>
<reference evidence="23 24" key="1">
    <citation type="submission" date="2016-10" db="EMBL/GenBank/DDBJ databases">
        <title>Genome sequence of the basidiomycete white-rot fungus Trametes pubescens.</title>
        <authorList>
            <person name="Makela M.R."/>
            <person name="Granchi Z."/>
            <person name="Peng M."/>
            <person name="De Vries R.P."/>
            <person name="Grigoriev I."/>
            <person name="Riley R."/>
            <person name="Hilden K."/>
        </authorList>
    </citation>
    <scope>NUCLEOTIDE SEQUENCE [LARGE SCALE GENOMIC DNA]</scope>
    <source>
        <strain evidence="23 24">FBCC735</strain>
    </source>
</reference>
<name>A0A1M2VCV8_TRAPU</name>
<feature type="region of interest" description="Disordered" evidence="19">
    <location>
        <begin position="211"/>
        <end position="246"/>
    </location>
</feature>
<keyword evidence="18" id="KW-0863">Zinc-finger</keyword>
<dbReference type="GO" id="GO:0015074">
    <property type="term" value="P:DNA integration"/>
    <property type="evidence" value="ECO:0007669"/>
    <property type="project" value="UniProtKB-KW"/>
</dbReference>
<sequence>MSRYNLRHRASATSVHNPQAIPGGFRETPAPDSESSNSPSGEESQPGGQNPQSEDEGRLTYCQVASSRLPSPEPRVPEENPATPSEQEAVVDNSSLNIILNNGKAPETSGRQPSVSLKQEDVEEGPWETVPKSGRHSPNTGRNSAHGYASDASRGEGASNLKVTRKGKERADAPMRVPGLDEHELDPEAQRRELERYSPVRKEVVAPKPRVVGWAPPPVVAPASDSVSSAATVGPRPSQAEVTKGIYRSDDISRQIAELEARIQSLRLMSPPTQSSSEGPVTGLPSAPADFKLRESTLTPSKGGKHRGTVRAPLMRPDEPGPPALEPLASISSSLEAARTVKPSPARVRADEPHISYEPANVLVSTTVDRVRGHAARALAPSAVKPGRGSLDPALRPMAQIGPTSYLGHALRHLDERTGGGGSPPSPPSSSTSSSSGSPDSSDSEDSSESSAKRRRRNRKKKLARRKRDRASRDSSSVRMPVLKPREPVMYDGSPDFQTFHKFVQDITEYIDGYGIPLERQAVTVSRFLTKRADSCYQATCSETPWTWTLKEVLEEIFNYCFPIDFRQRTREKLNIARQDGRTVREFVHELQGMFLLLGPMSEETKIEKLWFGLRPALQAELYRARLNPASASWASVQTEAEIAELAQTAMATAERRQQSQRFGTTFSGSNTTRHDGGSSVSGGRRHRDRPRERHPDRGPTSHPSGPAVPAAGREQRRSSNNQRTSRPVEKARNTLTDKERDELRTAGKCYNCREVGHLSRNCPRSNQVPNASRGKPPGLPAYSVGIAVADRADELRASVNAVRHLEQVEFNHIALGDALTSLRATRGPPAKYAARCDTVTDTTGSVASEGSDAGSPLSLQTVSGIDSWGGSSSDSPGQAHSAVSYTPRRSRQRSLSPSIRMPLTVLGDDADSVPELQTVSASSDDGSGWNGRAADLQEVALPPEGSALSEPFTEFLMRVCHSSERTEGDIEDDLPRGARILPVTARDGRPYVPLGDILADRAQDLLNKYLPYFPDEDRGDSAILVGPHDAEHVSVLYTEFRGVTDDGCLLPTRDGTVVLSRACLEDEAFDVVDWFRELLRGLLHHDDGEDGEPVDNGSEPIGDAYGSHVAAVLNRELPWPTGPHCLDEADGVARFTAFRYSGVVLIEDAYLALDCQISVNDLQNALFDLPGWYAALAVRYCDPEGASDSLETGGLTLLDGATAEGPEVDCRSVWSMAVTVPEPAPLQRNAAETKDFRRVVPDPIVVDVQVNGQTARALLDSGSLADFMSAKFAHQLHIKGHELEKPLPVQLAVQGSRAKVNYGCKADVVYQTIRERRYFDIMNILNYDLILGTPFLAQHQMVLGFNPSKVVVGSAVMTPVPVARARVIESRAADVLEGELDRVRAALRAYAAPICRDASDAPFPPLRAVNHIIPLKDPAKVYHWRPSKCADALLPHWVEKRDAYLTTGRWRMSTSRNTSPMLLLKKPGTGVNGVPVRLRVVCDLRERNANTVKVTSPLPDMEAILRRASRKPYRSLIDGKDAYEQIRVEPDHVERTAMTTPDGNMVSLVLQQGDCNAVATYQTLMNHIFGPFIGRFMDVYLDDIIIYSDTVSEHEAHVKQVIDILKREELYLSSTKLQFLCDELKVLGRILDHDGIRMDPDKVDSVLNWKAPTSRELLRGFLGSVGYLADDIATIRIPMGVLSGLTGLETSFRWGPTEQRAFDEVKRLVHAHRTHHRKPLDYATTAPRIWLVTDGSLGGIAGVVCQGETWRDARVAAFFSAKLGSAQANYAVHEIEMLAGVEAMLRHRDILLGCHFTWVTDHKGLIHLLGQKNLSGRQARWIEKISEFDFEIEYVPGVDNVLADALSRIYTNDAPGTVRAASEYVEHDDSGPVPLLEAHAVSLPVLTATDASALLPDGVSPRPRTRAQTRSSAPVPVAAPRAAPRPTVRPVAPRTIRARARPSGPVSRAMREGNDSPEVPGIATLPPVQPRPSRQPRATRGPLPPAESGRPESAREFAKRIKRVVLHGPHGGQREGGLLDNNQLREEDIPDRRHGGTVENTNAPMSPSRAQSEPEDIRLDAARESLSRQMGFLAYLSENSEGVDLTTVLAGRYAEDKFFGRILENSKSFKNFRCENGLIHLHENHRDLLCLPDVLYNGRNVREIVITHAHSLLAHLGSYKTLNLLRDHVWWKTMAADVRAYCDSCSTCKRSKPNNQRPYGLLNSLTVPKAPWEVIGIDFVGPMPDSRDRNGIYDSIAVIIDLLSGMVHLVPCRTNYTAKQVAELVFAEVYKHHGMPRAIVSDRDSLFTSSFWTHLHRLIGVELRMSSAYHPESDGSTERANRTVTQMLRQCIGPTQKDWVSKLPAIEFAINTARSDTTGYAPFFLNTGRMPRAMIWDDARPDDYPGVRVYAQRVKHAVMAAHDSILAARVKQTRDANKKRRPAPFATGDLVYISTKNISLPKGLARKLSPKYIGPYRILRDFANHSFQIDLPRNLKQRGVHDVFHSSLLRVHEPNDDRLFPGRMENQVAEFEDSEDEWIITRILSHRGTREQAIFEVLWRSGDRTWVPYREISSSRAVAEYLEVLGVEDISQLSEGTGHPPTDDPQVFLGAVGPSEPRRRKSYKGRRNARVQPQATTRSLPIRIPFRSARSTAYPVRLPSRLPHVAPFHLLVLLLILLAMAVFNDHSALDRLPNGNIILRHIDNGARHQYSIEQLRLYSRFDFALRGGRVSGPGLLVPAGYSEFRELWAQDDACRFQFVEYDRDSGAISLAGVHLPPDQLAPVREAAPAPPLPRTLPLVTTPAAAAPPADARRQAIVDTLILDQLERGQRVAETIRARRERRERERAVTAPLWAAKQKVFRERAAAGPRATKGKGKARALAAPPKEKDAPMDVDQPLAPTTAPPPLPAPTPTPISTAAPAQADGAGGSGANVPKKLTEGGADEELVDYHSGDEHPADDDDVPADE</sequence>
<feature type="domain" description="Reverse transcriptase" evidence="21">
    <location>
        <begin position="1446"/>
        <end position="1632"/>
    </location>
</feature>
<evidence type="ECO:0000256" key="11">
    <source>
        <dbReference type="ARBA" id="ARBA00022842"/>
    </source>
</evidence>
<evidence type="ECO:0000256" key="16">
    <source>
        <dbReference type="ARBA" id="ARBA00023125"/>
    </source>
</evidence>
<dbReference type="Pfam" id="PF00098">
    <property type="entry name" value="zf-CCHC"/>
    <property type="match status" value="1"/>
</dbReference>
<feature type="region of interest" description="Disordered" evidence="19">
    <location>
        <begin position="652"/>
        <end position="740"/>
    </location>
</feature>
<feature type="region of interest" description="Disordered" evidence="19">
    <location>
        <begin position="2008"/>
        <end position="2055"/>
    </location>
</feature>
<dbReference type="InterPro" id="IPR056924">
    <property type="entry name" value="SH3_Tf2-1"/>
</dbReference>
<feature type="compositionally biased region" description="Low complexity" evidence="19">
    <location>
        <begin position="31"/>
        <end position="48"/>
    </location>
</feature>
<dbReference type="Proteomes" id="UP000184267">
    <property type="component" value="Unassembled WGS sequence"/>
</dbReference>
<dbReference type="GO" id="GO:0004190">
    <property type="term" value="F:aspartic-type endopeptidase activity"/>
    <property type="evidence" value="ECO:0007669"/>
    <property type="project" value="UniProtKB-KW"/>
</dbReference>
<dbReference type="InterPro" id="IPR000477">
    <property type="entry name" value="RT_dom"/>
</dbReference>
<dbReference type="Pfam" id="PF17921">
    <property type="entry name" value="Integrase_H2C2"/>
    <property type="match status" value="1"/>
</dbReference>
<dbReference type="PANTHER" id="PTHR37984:SF5">
    <property type="entry name" value="PROTEIN NYNRIN-LIKE"/>
    <property type="match status" value="1"/>
</dbReference>
<evidence type="ECO:0000256" key="10">
    <source>
        <dbReference type="ARBA" id="ARBA00022801"/>
    </source>
</evidence>
<feature type="compositionally biased region" description="Basic and acidic residues" evidence="19">
    <location>
        <begin position="727"/>
        <end position="740"/>
    </location>
</feature>
<keyword evidence="15" id="KW-0239">DNA-directed DNA polymerase</keyword>
<dbReference type="GO" id="GO:0003677">
    <property type="term" value="F:DNA binding"/>
    <property type="evidence" value="ECO:0007669"/>
    <property type="project" value="UniProtKB-KW"/>
</dbReference>
<keyword evidence="8" id="KW-0064">Aspartyl protease</keyword>
<dbReference type="PROSITE" id="PS50994">
    <property type="entry name" value="INTEGRASE"/>
    <property type="match status" value="1"/>
</dbReference>
<feature type="region of interest" description="Disordered" evidence="19">
    <location>
        <begin position="2573"/>
        <end position="2615"/>
    </location>
</feature>
<keyword evidence="17" id="KW-0233">DNA recombination</keyword>
<evidence type="ECO:0000256" key="12">
    <source>
        <dbReference type="ARBA" id="ARBA00022884"/>
    </source>
</evidence>
<dbReference type="SUPFAM" id="SSF54160">
    <property type="entry name" value="Chromo domain-like"/>
    <property type="match status" value="1"/>
</dbReference>
<dbReference type="Pfam" id="PF17917">
    <property type="entry name" value="RT_RNaseH"/>
    <property type="match status" value="1"/>
</dbReference>
<feature type="compositionally biased region" description="Basic and acidic residues" evidence="19">
    <location>
        <begin position="169"/>
        <end position="194"/>
    </location>
</feature>
<dbReference type="InterPro" id="IPR036875">
    <property type="entry name" value="Znf_CCHC_sf"/>
</dbReference>
<dbReference type="InterPro" id="IPR012337">
    <property type="entry name" value="RNaseH-like_sf"/>
</dbReference>
<feature type="region of interest" description="Disordered" evidence="19">
    <location>
        <begin position="1895"/>
        <end position="1996"/>
    </location>
</feature>
<dbReference type="SUPFAM" id="SSF57756">
    <property type="entry name" value="Retrovirus zinc finger-like domains"/>
    <property type="match status" value="1"/>
</dbReference>
<dbReference type="GO" id="GO:0006310">
    <property type="term" value="P:DNA recombination"/>
    <property type="evidence" value="ECO:0007669"/>
    <property type="project" value="UniProtKB-KW"/>
</dbReference>
<evidence type="ECO:0000256" key="8">
    <source>
        <dbReference type="ARBA" id="ARBA00022750"/>
    </source>
</evidence>
<evidence type="ECO:0000256" key="2">
    <source>
        <dbReference type="ARBA" id="ARBA00022664"/>
    </source>
</evidence>
<dbReference type="PROSITE" id="PS50878">
    <property type="entry name" value="RT_POL"/>
    <property type="match status" value="1"/>
</dbReference>
<dbReference type="InterPro" id="IPR050951">
    <property type="entry name" value="Retrovirus_Pol_polyprotein"/>
</dbReference>
<dbReference type="InterPro" id="IPR001584">
    <property type="entry name" value="Integrase_cat-core"/>
</dbReference>
<dbReference type="SUPFAM" id="SSF56672">
    <property type="entry name" value="DNA/RNA polymerases"/>
    <property type="match status" value="1"/>
</dbReference>
<dbReference type="GO" id="GO:0006397">
    <property type="term" value="P:mRNA processing"/>
    <property type="evidence" value="ECO:0007669"/>
    <property type="project" value="UniProtKB-KW"/>
</dbReference>
<feature type="compositionally biased region" description="Basic residues" evidence="19">
    <location>
        <begin position="1"/>
        <end position="10"/>
    </location>
</feature>
<dbReference type="InterPro" id="IPR043502">
    <property type="entry name" value="DNA/RNA_pol_sf"/>
</dbReference>
<dbReference type="CDD" id="cd09274">
    <property type="entry name" value="RNase_HI_RT_Ty3"/>
    <property type="match status" value="1"/>
</dbReference>